<dbReference type="EC" id="2.7.4.8" evidence="2 9"/>
<evidence type="ECO:0000256" key="7">
    <source>
        <dbReference type="ARBA" id="ARBA00022840"/>
    </source>
</evidence>
<dbReference type="InterPro" id="IPR020590">
    <property type="entry name" value="Guanylate_kinase_CS"/>
</dbReference>
<feature type="domain" description="Guanylate kinase-like" evidence="10">
    <location>
        <begin position="3"/>
        <end position="181"/>
    </location>
</feature>
<evidence type="ECO:0000256" key="9">
    <source>
        <dbReference type="HAMAP-Rule" id="MF_00328"/>
    </source>
</evidence>
<evidence type="ECO:0000256" key="1">
    <source>
        <dbReference type="ARBA" id="ARBA00005790"/>
    </source>
</evidence>
<dbReference type="NCBIfam" id="TIGR03263">
    <property type="entry name" value="guanyl_kin"/>
    <property type="match status" value="1"/>
</dbReference>
<dbReference type="AlphaFoldDB" id="A0A2K1PAI3"/>
<gene>
    <name evidence="9" type="primary">gmk</name>
    <name evidence="11" type="ORF">X927_05095</name>
</gene>
<dbReference type="PANTHER" id="PTHR23117:SF13">
    <property type="entry name" value="GUANYLATE KINASE"/>
    <property type="match status" value="1"/>
</dbReference>
<dbReference type="Pfam" id="PF00625">
    <property type="entry name" value="Guanylate_kin"/>
    <property type="match status" value="1"/>
</dbReference>
<evidence type="ECO:0000256" key="8">
    <source>
        <dbReference type="ARBA" id="ARBA00030128"/>
    </source>
</evidence>
<keyword evidence="9" id="KW-0963">Cytoplasm</keyword>
<dbReference type="InterPro" id="IPR017665">
    <property type="entry name" value="Guanylate_kinase"/>
</dbReference>
<evidence type="ECO:0000256" key="2">
    <source>
        <dbReference type="ARBA" id="ARBA00012961"/>
    </source>
</evidence>
<keyword evidence="5 9" id="KW-0547">Nucleotide-binding</keyword>
<feature type="binding site" evidence="9">
    <location>
        <begin position="10"/>
        <end position="17"/>
    </location>
    <ligand>
        <name>ATP</name>
        <dbReference type="ChEBI" id="CHEBI:30616"/>
    </ligand>
</feature>
<dbReference type="InterPro" id="IPR027417">
    <property type="entry name" value="P-loop_NTPase"/>
</dbReference>
<keyword evidence="4 9" id="KW-0808">Transferase</keyword>
<dbReference type="SMART" id="SM00072">
    <property type="entry name" value="GuKc"/>
    <property type="match status" value="1"/>
</dbReference>
<evidence type="ECO:0000313" key="11">
    <source>
        <dbReference type="EMBL" id="PNR99798.1"/>
    </source>
</evidence>
<dbReference type="InterPro" id="IPR008145">
    <property type="entry name" value="GK/Ca_channel_bsu"/>
</dbReference>
<comment type="catalytic activity">
    <reaction evidence="9">
        <text>GMP + ATP = GDP + ADP</text>
        <dbReference type="Rhea" id="RHEA:20780"/>
        <dbReference type="ChEBI" id="CHEBI:30616"/>
        <dbReference type="ChEBI" id="CHEBI:58115"/>
        <dbReference type="ChEBI" id="CHEBI:58189"/>
        <dbReference type="ChEBI" id="CHEBI:456216"/>
        <dbReference type="EC" id="2.7.4.8"/>
    </reaction>
</comment>
<evidence type="ECO:0000256" key="3">
    <source>
        <dbReference type="ARBA" id="ARBA00016296"/>
    </source>
</evidence>
<keyword evidence="12" id="KW-1185">Reference proteome</keyword>
<evidence type="ECO:0000313" key="12">
    <source>
        <dbReference type="Proteomes" id="UP000236604"/>
    </source>
</evidence>
<reference evidence="11 12" key="1">
    <citation type="submission" date="2013-12" db="EMBL/GenBank/DDBJ databases">
        <title>Comparative genomics of Petrotoga isolates.</title>
        <authorList>
            <person name="Nesbo C.L."/>
            <person name="Charchuk R."/>
            <person name="Chow K."/>
        </authorList>
    </citation>
    <scope>NUCLEOTIDE SEQUENCE [LARGE SCALE GENOMIC DNA]</scope>
    <source>
        <strain evidence="11 12">DSM 14811</strain>
    </source>
</reference>
<evidence type="ECO:0000256" key="5">
    <source>
        <dbReference type="ARBA" id="ARBA00022741"/>
    </source>
</evidence>
<dbReference type="CDD" id="cd00071">
    <property type="entry name" value="GMPK"/>
    <property type="match status" value="1"/>
</dbReference>
<dbReference type="PROSITE" id="PS00856">
    <property type="entry name" value="GUANYLATE_KINASE_1"/>
    <property type="match status" value="1"/>
</dbReference>
<name>A0A2K1PAI3_9BACT</name>
<dbReference type="FunFam" id="3.30.63.10:FF:000002">
    <property type="entry name" value="Guanylate kinase 1"/>
    <property type="match status" value="1"/>
</dbReference>
<dbReference type="GO" id="GO:0004385">
    <property type="term" value="F:GMP kinase activity"/>
    <property type="evidence" value="ECO:0007669"/>
    <property type="project" value="UniProtKB-UniRule"/>
</dbReference>
<dbReference type="EMBL" id="AZRN01000014">
    <property type="protein sequence ID" value="PNR99798.1"/>
    <property type="molecule type" value="Genomic_DNA"/>
</dbReference>
<dbReference type="GO" id="GO:0005829">
    <property type="term" value="C:cytosol"/>
    <property type="evidence" value="ECO:0007669"/>
    <property type="project" value="TreeGrafter"/>
</dbReference>
<comment type="similarity">
    <text evidence="1 9">Belongs to the guanylate kinase family.</text>
</comment>
<dbReference type="GO" id="GO:0005524">
    <property type="term" value="F:ATP binding"/>
    <property type="evidence" value="ECO:0007669"/>
    <property type="project" value="UniProtKB-UniRule"/>
</dbReference>
<dbReference type="Gene3D" id="3.40.50.300">
    <property type="entry name" value="P-loop containing nucleotide triphosphate hydrolases"/>
    <property type="match status" value="1"/>
</dbReference>
<comment type="function">
    <text evidence="9">Essential for recycling GMP and indirectly, cGMP.</text>
</comment>
<dbReference type="RefSeq" id="WP_103076988.1">
    <property type="nucleotide sequence ID" value="NZ_AZRN01000014.1"/>
</dbReference>
<dbReference type="SUPFAM" id="SSF52540">
    <property type="entry name" value="P-loop containing nucleoside triphosphate hydrolases"/>
    <property type="match status" value="1"/>
</dbReference>
<comment type="subcellular location">
    <subcellularLocation>
        <location evidence="9">Cytoplasm</location>
    </subcellularLocation>
</comment>
<dbReference type="PROSITE" id="PS50052">
    <property type="entry name" value="GUANYLATE_KINASE_2"/>
    <property type="match status" value="1"/>
</dbReference>
<keyword evidence="6 9" id="KW-0418">Kinase</keyword>
<dbReference type="Gene3D" id="3.30.63.10">
    <property type="entry name" value="Guanylate Kinase phosphate binding domain"/>
    <property type="match status" value="1"/>
</dbReference>
<accession>A0A2K1PAI3</accession>
<keyword evidence="7 9" id="KW-0067">ATP-binding</keyword>
<dbReference type="Proteomes" id="UP000236604">
    <property type="component" value="Unassembled WGS sequence"/>
</dbReference>
<dbReference type="HAMAP" id="MF_00328">
    <property type="entry name" value="Guanylate_kinase"/>
    <property type="match status" value="1"/>
</dbReference>
<protein>
    <recommendedName>
        <fullName evidence="3 9">Guanylate kinase</fullName>
        <ecNumber evidence="2 9">2.7.4.8</ecNumber>
    </recommendedName>
    <alternativeName>
        <fullName evidence="8 9">GMP kinase</fullName>
    </alternativeName>
</protein>
<dbReference type="InterPro" id="IPR008144">
    <property type="entry name" value="Guanylate_kin-like_dom"/>
</dbReference>
<sequence>MDGLFYIVSGPSGAGKSTLIKSALDKIIGFSFSVSYTTREKRPGEIDGKDYFFIDKNTFFKMKEDGEFLEWAEVHGNYYATSKKFIEEKLKESRGLVLDVDVQGALNIKKIYKNAIYIFILPPSNEDLEKRLRKRGTESQDSLEIRLKDAEWEISHMKDFDYVIVNQEVEESTNQLISVLVAEQLKRERFDDKTPFFFKKQL</sequence>
<evidence type="ECO:0000256" key="4">
    <source>
        <dbReference type="ARBA" id="ARBA00022679"/>
    </source>
</evidence>
<organism evidence="11 12">
    <name type="scientific">Petrotoga mexicana DSM 14811</name>
    <dbReference type="NCBI Taxonomy" id="1122954"/>
    <lineage>
        <taxon>Bacteria</taxon>
        <taxon>Thermotogati</taxon>
        <taxon>Thermotogota</taxon>
        <taxon>Thermotogae</taxon>
        <taxon>Petrotogales</taxon>
        <taxon>Petrotogaceae</taxon>
        <taxon>Petrotoga</taxon>
    </lineage>
</organism>
<comment type="caution">
    <text evidence="11">The sequence shown here is derived from an EMBL/GenBank/DDBJ whole genome shotgun (WGS) entry which is preliminary data.</text>
</comment>
<evidence type="ECO:0000259" key="10">
    <source>
        <dbReference type="PROSITE" id="PS50052"/>
    </source>
</evidence>
<evidence type="ECO:0000256" key="6">
    <source>
        <dbReference type="ARBA" id="ARBA00022777"/>
    </source>
</evidence>
<dbReference type="PANTHER" id="PTHR23117">
    <property type="entry name" value="GUANYLATE KINASE-RELATED"/>
    <property type="match status" value="1"/>
</dbReference>
<proteinExistence type="inferred from homology"/>